<dbReference type="GeneID" id="106805048"/>
<evidence type="ECO:0000259" key="11">
    <source>
        <dbReference type="PROSITE" id="PS50011"/>
    </source>
</evidence>
<evidence type="ECO:0000256" key="9">
    <source>
        <dbReference type="RuleBase" id="RU000304"/>
    </source>
</evidence>
<evidence type="ECO:0000256" key="7">
    <source>
        <dbReference type="ARBA" id="ARBA00022840"/>
    </source>
</evidence>
<keyword evidence="4" id="KW-0808">Transferase</keyword>
<dbReference type="PROSITE" id="PS00108">
    <property type="entry name" value="PROTEIN_KINASE_ST"/>
    <property type="match status" value="1"/>
</dbReference>
<evidence type="ECO:0000256" key="5">
    <source>
        <dbReference type="ARBA" id="ARBA00022741"/>
    </source>
</evidence>
<dbReference type="InterPro" id="IPR000719">
    <property type="entry name" value="Prot_kinase_dom"/>
</dbReference>
<keyword evidence="2 9" id="KW-0723">Serine/threonine-protein kinase</keyword>
<keyword evidence="6" id="KW-0418">Kinase</keyword>
<dbReference type="SMART" id="SM00233">
    <property type="entry name" value="PH"/>
    <property type="match status" value="1"/>
</dbReference>
<dbReference type="Pfam" id="PF00069">
    <property type="entry name" value="Pkinase"/>
    <property type="match status" value="1"/>
</dbReference>
<dbReference type="Gene3D" id="3.30.200.20">
    <property type="entry name" value="Phosphorylase Kinase, domain 1"/>
    <property type="match status" value="1"/>
</dbReference>
<evidence type="ECO:0000313" key="13">
    <source>
        <dbReference type="RefSeq" id="XP_014662006.1"/>
    </source>
</evidence>
<evidence type="ECO:0000256" key="8">
    <source>
        <dbReference type="PROSITE-ProRule" id="PRU10141"/>
    </source>
</evidence>
<sequence length="304" mass="34939">MADTENKIAQPKGKIIKEGFLYKRGEHIRNWRQRYMILFEDGTLIGFKKEPGQGLEDPLNNFTVKGCQIMRQDKPKANTFIIRGLQWTTVIERTFHADNAGEREEWITAIQIVADKLRLSQEEEAENDERCVDGDNKGLDLLDSIPKKKVALDDFELLKVLGKGTFGKVILCKERATGGLYAIKILKKEVIIAKDEVAHTLTENRVLQTTKHPFLTSLKYSFQTPDRLCFVMEYVNGGELFFHLSKERIFTESRTRFYGAEIISALGYLHEHDIVYRDLKLENLLLDKDGHIKIADFGLCKESI</sequence>
<feature type="domain" description="Protein kinase" evidence="11">
    <location>
        <begin position="155"/>
        <end position="304"/>
    </location>
</feature>
<gene>
    <name evidence="13" type="primary">LOC106805048</name>
</gene>
<dbReference type="InterPro" id="IPR017441">
    <property type="entry name" value="Protein_kinase_ATP_BS"/>
</dbReference>
<keyword evidence="3" id="KW-0597">Phosphoprotein</keyword>
<protein>
    <submittedName>
        <fullName evidence="13">RAC-alpha serine/threonine-protein kinase-like</fullName>
    </submittedName>
</protein>
<feature type="binding site" evidence="8">
    <location>
        <position position="194"/>
    </location>
    <ligand>
        <name>ATP</name>
        <dbReference type="ChEBI" id="CHEBI:30616"/>
    </ligand>
</feature>
<evidence type="ECO:0000256" key="6">
    <source>
        <dbReference type="ARBA" id="ARBA00022777"/>
    </source>
</evidence>
<feature type="domain" description="PH" evidence="10">
    <location>
        <begin position="14"/>
        <end position="115"/>
    </location>
</feature>
<dbReference type="SMART" id="SM00220">
    <property type="entry name" value="S_TKc"/>
    <property type="match status" value="1"/>
</dbReference>
<dbReference type="Pfam" id="PF00169">
    <property type="entry name" value="PH"/>
    <property type="match status" value="1"/>
</dbReference>
<accession>A0ABM1DPY5</accession>
<dbReference type="PANTHER" id="PTHR24351">
    <property type="entry name" value="RIBOSOMAL PROTEIN S6 KINASE"/>
    <property type="match status" value="1"/>
</dbReference>
<dbReference type="Gene3D" id="1.10.510.10">
    <property type="entry name" value="Transferase(Phosphotransferase) domain 1"/>
    <property type="match status" value="1"/>
</dbReference>
<evidence type="ECO:0000256" key="1">
    <source>
        <dbReference type="ARBA" id="ARBA00006935"/>
    </source>
</evidence>
<dbReference type="SUPFAM" id="SSF56112">
    <property type="entry name" value="Protein kinase-like (PK-like)"/>
    <property type="match status" value="1"/>
</dbReference>
<evidence type="ECO:0000256" key="2">
    <source>
        <dbReference type="ARBA" id="ARBA00022527"/>
    </source>
</evidence>
<keyword evidence="12" id="KW-1185">Reference proteome</keyword>
<feature type="non-terminal residue" evidence="13">
    <location>
        <position position="304"/>
    </location>
</feature>
<dbReference type="InterPro" id="IPR011009">
    <property type="entry name" value="Kinase-like_dom_sf"/>
</dbReference>
<dbReference type="Proteomes" id="UP000695022">
    <property type="component" value="Unplaced"/>
</dbReference>
<dbReference type="SUPFAM" id="SSF50729">
    <property type="entry name" value="PH domain-like"/>
    <property type="match status" value="1"/>
</dbReference>
<dbReference type="PROSITE" id="PS50011">
    <property type="entry name" value="PROTEIN_KINASE_DOM"/>
    <property type="match status" value="1"/>
</dbReference>
<evidence type="ECO:0000313" key="12">
    <source>
        <dbReference type="Proteomes" id="UP000695022"/>
    </source>
</evidence>
<keyword evidence="5 8" id="KW-0547">Nucleotide-binding</keyword>
<dbReference type="RefSeq" id="XP_014662006.1">
    <property type="nucleotide sequence ID" value="XM_014806520.1"/>
</dbReference>
<dbReference type="PROSITE" id="PS50003">
    <property type="entry name" value="PH_DOMAIN"/>
    <property type="match status" value="1"/>
</dbReference>
<evidence type="ECO:0000256" key="3">
    <source>
        <dbReference type="ARBA" id="ARBA00022553"/>
    </source>
</evidence>
<evidence type="ECO:0000259" key="10">
    <source>
        <dbReference type="PROSITE" id="PS50003"/>
    </source>
</evidence>
<dbReference type="InterPro" id="IPR008271">
    <property type="entry name" value="Ser/Thr_kinase_AS"/>
</dbReference>
<name>A0ABM1DPY5_PRICU</name>
<dbReference type="InterPro" id="IPR001849">
    <property type="entry name" value="PH_domain"/>
</dbReference>
<evidence type="ECO:0000256" key="4">
    <source>
        <dbReference type="ARBA" id="ARBA00022679"/>
    </source>
</evidence>
<dbReference type="InterPro" id="IPR011993">
    <property type="entry name" value="PH-like_dom_sf"/>
</dbReference>
<keyword evidence="7 8" id="KW-0067">ATP-binding</keyword>
<reference evidence="13" key="1">
    <citation type="submission" date="2025-08" db="UniProtKB">
        <authorList>
            <consortium name="RefSeq"/>
        </authorList>
    </citation>
    <scope>IDENTIFICATION</scope>
</reference>
<dbReference type="CDD" id="cd01241">
    <property type="entry name" value="PH_PKB"/>
    <property type="match status" value="1"/>
</dbReference>
<proteinExistence type="inferred from homology"/>
<dbReference type="InterPro" id="IPR039026">
    <property type="entry name" value="PH_PKB"/>
</dbReference>
<dbReference type="Gene3D" id="2.30.29.30">
    <property type="entry name" value="Pleckstrin-homology domain (PH domain)/Phosphotyrosine-binding domain (PTB)"/>
    <property type="match status" value="1"/>
</dbReference>
<dbReference type="PROSITE" id="PS00107">
    <property type="entry name" value="PROTEIN_KINASE_ATP"/>
    <property type="match status" value="1"/>
</dbReference>
<comment type="similarity">
    <text evidence="1">Belongs to the protein kinase superfamily. AGC Ser/Thr protein kinase family. RAC subfamily.</text>
</comment>
<organism evidence="12 13">
    <name type="scientific">Priapulus caudatus</name>
    <name type="common">Priapulid worm</name>
    <dbReference type="NCBI Taxonomy" id="37621"/>
    <lineage>
        <taxon>Eukaryota</taxon>
        <taxon>Metazoa</taxon>
        <taxon>Ecdysozoa</taxon>
        <taxon>Scalidophora</taxon>
        <taxon>Priapulida</taxon>
        <taxon>Priapulimorpha</taxon>
        <taxon>Priapulimorphida</taxon>
        <taxon>Priapulidae</taxon>
        <taxon>Priapulus</taxon>
    </lineage>
</organism>